<evidence type="ECO:0000313" key="4">
    <source>
        <dbReference type="Proteomes" id="UP000612899"/>
    </source>
</evidence>
<evidence type="ECO:0000313" key="3">
    <source>
        <dbReference type="EMBL" id="GIH07134.1"/>
    </source>
</evidence>
<dbReference type="InterPro" id="IPR036271">
    <property type="entry name" value="Tet_transcr_reg_TetR-rel_C_sf"/>
</dbReference>
<gene>
    <name evidence="3" type="ORF">Rhe02_52010</name>
</gene>
<keyword evidence="4" id="KW-1185">Reference proteome</keyword>
<evidence type="ECO:0000259" key="2">
    <source>
        <dbReference type="Pfam" id="PF17940"/>
    </source>
</evidence>
<feature type="region of interest" description="Disordered" evidence="1">
    <location>
        <begin position="1"/>
        <end position="20"/>
    </location>
</feature>
<dbReference type="AlphaFoldDB" id="A0A8J3VH78"/>
<name>A0A8J3VH78_9ACTN</name>
<dbReference type="InterPro" id="IPR041583">
    <property type="entry name" value="TetR_C_31"/>
</dbReference>
<comment type="caution">
    <text evidence="3">The sequence shown here is derived from an EMBL/GenBank/DDBJ whole genome shotgun (WGS) entry which is preliminary data.</text>
</comment>
<protein>
    <recommendedName>
        <fullName evidence="2">Tetracyclin repressor-like C-terminal group 31 domain-containing protein</fullName>
    </recommendedName>
</protein>
<accession>A0A8J3VH78</accession>
<dbReference type="SUPFAM" id="SSF48498">
    <property type="entry name" value="Tetracyclin repressor-like, C-terminal domain"/>
    <property type="match status" value="1"/>
</dbReference>
<sequence length="162" mass="17333">MRNLTHRAVDDRAGLPHGSTSNLFRTREALVAGVLGRLQEREKAGWASLAGQGLPDREAFVTALSQMVRQLTGDGRVITLARHALFVEASHNPALQAQIAVARHELEAWAVPFVGALGSQDPAADLRIILSFVDGLMVNQLASPVPGFDPAPAIAMLLRGML</sequence>
<dbReference type="Proteomes" id="UP000612899">
    <property type="component" value="Unassembled WGS sequence"/>
</dbReference>
<dbReference type="EMBL" id="BONY01000033">
    <property type="protein sequence ID" value="GIH07134.1"/>
    <property type="molecule type" value="Genomic_DNA"/>
</dbReference>
<feature type="domain" description="Tetracyclin repressor-like C-terminal group 31" evidence="2">
    <location>
        <begin position="56"/>
        <end position="162"/>
    </location>
</feature>
<dbReference type="Gene3D" id="1.10.357.10">
    <property type="entry name" value="Tetracycline Repressor, domain 2"/>
    <property type="match status" value="1"/>
</dbReference>
<dbReference type="Pfam" id="PF17940">
    <property type="entry name" value="TetR_C_31"/>
    <property type="match status" value="1"/>
</dbReference>
<evidence type="ECO:0000256" key="1">
    <source>
        <dbReference type="SAM" id="MobiDB-lite"/>
    </source>
</evidence>
<organism evidence="3 4">
    <name type="scientific">Rhizocola hellebori</name>
    <dbReference type="NCBI Taxonomy" id="1392758"/>
    <lineage>
        <taxon>Bacteria</taxon>
        <taxon>Bacillati</taxon>
        <taxon>Actinomycetota</taxon>
        <taxon>Actinomycetes</taxon>
        <taxon>Micromonosporales</taxon>
        <taxon>Micromonosporaceae</taxon>
        <taxon>Rhizocola</taxon>
    </lineage>
</organism>
<proteinExistence type="predicted"/>
<reference evidence="3" key="1">
    <citation type="submission" date="2021-01" db="EMBL/GenBank/DDBJ databases">
        <title>Whole genome shotgun sequence of Rhizocola hellebori NBRC 109834.</title>
        <authorList>
            <person name="Komaki H."/>
            <person name="Tamura T."/>
        </authorList>
    </citation>
    <scope>NUCLEOTIDE SEQUENCE</scope>
    <source>
        <strain evidence="3">NBRC 109834</strain>
    </source>
</reference>